<name>A0AAU9J0H1_9CILI</name>
<dbReference type="Proteomes" id="UP001162131">
    <property type="component" value="Unassembled WGS sequence"/>
</dbReference>
<gene>
    <name evidence="1" type="ORF">BSTOLATCC_MIC18674</name>
</gene>
<dbReference type="EMBL" id="CAJZBQ010000018">
    <property type="protein sequence ID" value="CAG9317427.1"/>
    <property type="molecule type" value="Genomic_DNA"/>
</dbReference>
<dbReference type="AlphaFoldDB" id="A0AAU9J0H1"/>
<reference evidence="1" key="1">
    <citation type="submission" date="2021-09" db="EMBL/GenBank/DDBJ databases">
        <authorList>
            <consortium name="AG Swart"/>
            <person name="Singh M."/>
            <person name="Singh A."/>
            <person name="Seah K."/>
            <person name="Emmerich C."/>
        </authorList>
    </citation>
    <scope>NUCLEOTIDE SEQUENCE</scope>
    <source>
        <strain evidence="1">ATCC30299</strain>
    </source>
</reference>
<proteinExistence type="predicted"/>
<keyword evidence="2" id="KW-1185">Reference proteome</keyword>
<sequence>MLKRREEKKEERKEQPGAVLRADNPFFGKQLADILDELEGPSPNMRNLESLRDSYLKDPEWAVYNPQSSASLKRKTKDVMTDLIEVQHKLGAAMAAIHELNERLGRFSS</sequence>
<protein>
    <submittedName>
        <fullName evidence="1">Uncharacterized protein</fullName>
    </submittedName>
</protein>
<accession>A0AAU9J0H1</accession>
<organism evidence="1 2">
    <name type="scientific">Blepharisma stoltei</name>
    <dbReference type="NCBI Taxonomy" id="1481888"/>
    <lineage>
        <taxon>Eukaryota</taxon>
        <taxon>Sar</taxon>
        <taxon>Alveolata</taxon>
        <taxon>Ciliophora</taxon>
        <taxon>Postciliodesmatophora</taxon>
        <taxon>Heterotrichea</taxon>
        <taxon>Heterotrichida</taxon>
        <taxon>Blepharismidae</taxon>
        <taxon>Blepharisma</taxon>
    </lineage>
</organism>
<evidence type="ECO:0000313" key="1">
    <source>
        <dbReference type="EMBL" id="CAG9317427.1"/>
    </source>
</evidence>
<evidence type="ECO:0000313" key="2">
    <source>
        <dbReference type="Proteomes" id="UP001162131"/>
    </source>
</evidence>
<comment type="caution">
    <text evidence="1">The sequence shown here is derived from an EMBL/GenBank/DDBJ whole genome shotgun (WGS) entry which is preliminary data.</text>
</comment>